<evidence type="ECO:0000313" key="3">
    <source>
        <dbReference type="Proteomes" id="UP000324897"/>
    </source>
</evidence>
<evidence type="ECO:0000313" key="2">
    <source>
        <dbReference type="EMBL" id="TVU44560.1"/>
    </source>
</evidence>
<evidence type="ECO:0000259" key="1">
    <source>
        <dbReference type="Pfam" id="PF07762"/>
    </source>
</evidence>
<gene>
    <name evidence="2" type="ORF">EJB05_04005</name>
</gene>
<dbReference type="InterPro" id="IPR011676">
    <property type="entry name" value="DUF1618"/>
</dbReference>
<accession>A0A5J9WB04</accession>
<dbReference type="AlphaFoldDB" id="A0A5J9WB04"/>
<feature type="non-terminal residue" evidence="2">
    <location>
        <position position="1"/>
    </location>
</feature>
<feature type="domain" description="DUF1618" evidence="1">
    <location>
        <begin position="243"/>
        <end position="365"/>
    </location>
</feature>
<dbReference type="EMBL" id="RWGY01000004">
    <property type="protein sequence ID" value="TVU44560.1"/>
    <property type="molecule type" value="Genomic_DNA"/>
</dbReference>
<dbReference type="PANTHER" id="PTHR33086:SF54">
    <property type="entry name" value="DUF1618 DOMAIN-CONTAINING PROTEIN"/>
    <property type="match status" value="1"/>
</dbReference>
<dbReference type="Pfam" id="PF07762">
    <property type="entry name" value="DUF1618"/>
    <property type="match status" value="1"/>
</dbReference>
<dbReference type="PANTHER" id="PTHR33086">
    <property type="entry name" value="OS05G0468200 PROTEIN-RELATED"/>
    <property type="match status" value="1"/>
</dbReference>
<sequence>MAAARRSAPVLVLNSFVDMDELTGAPDGEGWTRLKCASKTAYGCGEHGQELVEGLALYARFGDDPVLITSSMAIRMSDAALRRVEEATGVPVNHRVRCGKLEAWGAIEVADQHRIVIGVFFRRDYGRRDSLAYRLLYDKTVMSLSMIQYLPDDVKAFCGIVAVVDPSECAAAKGVVNYELLILARSQKSRPRADVLCICTPPASTAASNGAGPWQTKARRFLGRDPGLFFTDVVFACQGKAFWVDLSQGLVYCDVLRASSSGNDSVDVDFEFVELPQEHLLGFKTMLEDEPRKMSRTMACVDDTVWFACIDRHGSCQDHLVTLWTLDLVERQWTKEMEFPTKMLWALDSFKEAGLPERVFMDPSLTPDGALCVLLAGDHIMMEYAYPPVEDHICSFDLRRKRLVWHAIVHDYHYTDPLIVPSSFFQTLLCLPAGP</sequence>
<dbReference type="Gramene" id="TVU44560">
    <property type="protein sequence ID" value="TVU44560"/>
    <property type="gene ID" value="EJB05_04005"/>
</dbReference>
<reference evidence="2 3" key="1">
    <citation type="journal article" date="2019" name="Sci. Rep.">
        <title>A high-quality genome of Eragrostis curvula grass provides insights into Poaceae evolution and supports new strategies to enhance forage quality.</title>
        <authorList>
            <person name="Carballo J."/>
            <person name="Santos B.A.C.M."/>
            <person name="Zappacosta D."/>
            <person name="Garbus I."/>
            <person name="Selva J.P."/>
            <person name="Gallo C.A."/>
            <person name="Diaz A."/>
            <person name="Albertini E."/>
            <person name="Caccamo M."/>
            <person name="Echenique V."/>
        </authorList>
    </citation>
    <scope>NUCLEOTIDE SEQUENCE [LARGE SCALE GENOMIC DNA]</scope>
    <source>
        <strain evidence="3">cv. Victoria</strain>
        <tissue evidence="2">Leaf</tissue>
    </source>
</reference>
<dbReference type="Proteomes" id="UP000324897">
    <property type="component" value="Chromosome 5"/>
</dbReference>
<name>A0A5J9WB04_9POAL</name>
<protein>
    <recommendedName>
        <fullName evidence="1">DUF1618 domain-containing protein</fullName>
    </recommendedName>
</protein>
<keyword evidence="3" id="KW-1185">Reference proteome</keyword>
<proteinExistence type="predicted"/>
<dbReference type="OrthoDB" id="689746at2759"/>
<organism evidence="2 3">
    <name type="scientific">Eragrostis curvula</name>
    <name type="common">weeping love grass</name>
    <dbReference type="NCBI Taxonomy" id="38414"/>
    <lineage>
        <taxon>Eukaryota</taxon>
        <taxon>Viridiplantae</taxon>
        <taxon>Streptophyta</taxon>
        <taxon>Embryophyta</taxon>
        <taxon>Tracheophyta</taxon>
        <taxon>Spermatophyta</taxon>
        <taxon>Magnoliopsida</taxon>
        <taxon>Liliopsida</taxon>
        <taxon>Poales</taxon>
        <taxon>Poaceae</taxon>
        <taxon>PACMAD clade</taxon>
        <taxon>Chloridoideae</taxon>
        <taxon>Eragrostideae</taxon>
        <taxon>Eragrostidinae</taxon>
        <taxon>Eragrostis</taxon>
    </lineage>
</organism>
<comment type="caution">
    <text evidence="2">The sequence shown here is derived from an EMBL/GenBank/DDBJ whole genome shotgun (WGS) entry which is preliminary data.</text>
</comment>